<feature type="binding site" evidence="12">
    <location>
        <position position="249"/>
    </location>
    <ligand>
        <name>[4Fe-4S] cluster</name>
        <dbReference type="ChEBI" id="CHEBI:49883"/>
        <label>2</label>
        <note>ligand shared with heterodimeric partner</note>
    </ligand>
</feature>
<evidence type="ECO:0000313" key="16">
    <source>
        <dbReference type="Proteomes" id="UP000008983"/>
    </source>
</evidence>
<feature type="binding site" evidence="12">
    <location>
        <position position="42"/>
    </location>
    <ligand>
        <name>[4Fe-4S] cluster</name>
        <dbReference type="ChEBI" id="CHEBI:49883"/>
        <label>1</label>
    </ligand>
</feature>
<feature type="binding site" evidence="12">
    <location>
        <begin position="73"/>
        <end position="80"/>
    </location>
    <ligand>
        <name>ATP</name>
        <dbReference type="ChEBI" id="CHEBI:30616"/>
    </ligand>
</feature>
<dbReference type="InterPro" id="IPR000808">
    <property type="entry name" value="Mrp-like_CS"/>
</dbReference>
<feature type="binding site" evidence="12">
    <location>
        <position position="246"/>
    </location>
    <ligand>
        <name>[4Fe-4S] cluster</name>
        <dbReference type="ChEBI" id="CHEBI:49883"/>
        <label>2</label>
        <note>ligand shared with heterodimeric partner</note>
    </ligand>
</feature>
<dbReference type="SUPFAM" id="SSF75001">
    <property type="entry name" value="Dipeptidyl peptidase I (cathepsin C), exclusion domain"/>
    <property type="match status" value="1"/>
</dbReference>
<organism evidence="15 16">
    <name type="scientific">Ichthyophthirius multifiliis</name>
    <name type="common">White spot disease agent</name>
    <name type="synonym">Ich</name>
    <dbReference type="NCBI Taxonomy" id="5932"/>
    <lineage>
        <taxon>Eukaryota</taxon>
        <taxon>Sar</taxon>
        <taxon>Alveolata</taxon>
        <taxon>Ciliophora</taxon>
        <taxon>Intramacronucleata</taxon>
        <taxon>Oligohymenophorea</taxon>
        <taxon>Hymenostomatida</taxon>
        <taxon>Ophryoglenina</taxon>
        <taxon>Ichthyophthirius</taxon>
    </lineage>
</organism>
<comment type="function">
    <text evidence="11">Thiol protease. Has dipeptidylpeptidase activity. Active against a broad range of dipeptide substrates composed of both polar and hydrophobic amino acids. Proline cannot occupy the P1 position and arginine cannot occupy the P2 position of the substrate. Can act as both an exopeptidase and endopeptidase. Activates serine proteases such as elastase, cathepsin G and granzymes A and B.</text>
</comment>
<comment type="subunit">
    <text evidence="2">Tetramer of heterotrimers consisting of exclusion domain, heavy- and light chains.</text>
</comment>
<dbReference type="InterPro" id="IPR025661">
    <property type="entry name" value="Pept_asp_AS"/>
</dbReference>
<dbReference type="SUPFAM" id="SSF54001">
    <property type="entry name" value="Cysteine proteinases"/>
    <property type="match status" value="1"/>
</dbReference>
<feature type="binding site" evidence="12">
    <location>
        <position position="19"/>
    </location>
    <ligand>
        <name>[4Fe-4S] cluster</name>
        <dbReference type="ChEBI" id="CHEBI:49883"/>
        <label>1</label>
    </ligand>
</feature>
<dbReference type="EMBL" id="GL983042">
    <property type="protein sequence ID" value="EGR34889.1"/>
    <property type="molecule type" value="Genomic_DNA"/>
</dbReference>
<keyword evidence="8 12" id="KW-0408">Iron</keyword>
<dbReference type="InParanoid" id="G0QIQ9"/>
<feature type="region of interest" description="Disordered" evidence="13">
    <location>
        <begin position="1"/>
        <end position="36"/>
    </location>
</feature>
<protein>
    <recommendedName>
        <fullName evidence="12">Cytosolic Fe-S cluster assembly factor NUBP1 homolog</fullName>
    </recommendedName>
</protein>
<evidence type="ECO:0000256" key="9">
    <source>
        <dbReference type="ARBA" id="ARBA00023014"/>
    </source>
</evidence>
<dbReference type="GO" id="GO:0005524">
    <property type="term" value="F:ATP binding"/>
    <property type="evidence" value="ECO:0007669"/>
    <property type="project" value="UniProtKB-KW"/>
</dbReference>
<keyword evidence="10" id="KW-0868">Chloride</keyword>
<dbReference type="PANTHER" id="PTHR23264:SF19">
    <property type="entry name" value="CYTOSOLIC FE-S CLUSTER ASSEMBLY FACTOR NUBP2"/>
    <property type="match status" value="1"/>
</dbReference>
<evidence type="ECO:0000256" key="5">
    <source>
        <dbReference type="ARBA" id="ARBA00022723"/>
    </source>
</evidence>
<evidence type="ECO:0000256" key="13">
    <source>
        <dbReference type="SAM" id="MobiDB-lite"/>
    </source>
</evidence>
<comment type="cofactor">
    <cofactor evidence="12">
        <name>[4Fe-4S] cluster</name>
        <dbReference type="ChEBI" id="CHEBI:49883"/>
    </cofactor>
    <text evidence="12">Binds 4 [4Fe-4S] clusters per heterotetramer. Contains two stable clusters in the N-termini of NUBP1 and two labile, bridging clusters between subunits of the NUBP1-NUBP2 heterotetramer.</text>
</comment>
<evidence type="ECO:0000259" key="14">
    <source>
        <dbReference type="SMART" id="SM00645"/>
    </source>
</evidence>
<feature type="binding site" evidence="12">
    <location>
        <position position="36"/>
    </location>
    <ligand>
        <name>[4Fe-4S] cluster</name>
        <dbReference type="ChEBI" id="CHEBI:49883"/>
        <label>1</label>
    </ligand>
</feature>
<feature type="domain" description="Peptidase C1A papain C-terminal" evidence="14">
    <location>
        <begin position="495"/>
        <end position="716"/>
    </location>
</feature>
<dbReference type="GO" id="GO:0140663">
    <property type="term" value="F:ATP-dependent FeS chaperone activity"/>
    <property type="evidence" value="ECO:0007669"/>
    <property type="project" value="InterPro"/>
</dbReference>
<dbReference type="eggNOG" id="KOG3022">
    <property type="taxonomic scope" value="Eukaryota"/>
</dbReference>
<dbReference type="Pfam" id="PF10609">
    <property type="entry name" value="ParA"/>
    <property type="match status" value="1"/>
</dbReference>
<keyword evidence="3 12" id="KW-0004">4Fe-4S</keyword>
<evidence type="ECO:0000256" key="1">
    <source>
        <dbReference type="ARBA" id="ARBA00000738"/>
    </source>
</evidence>
<feature type="compositionally biased region" description="Polar residues" evidence="13">
    <location>
        <begin position="1"/>
        <end position="11"/>
    </location>
</feature>
<dbReference type="SMART" id="SM00645">
    <property type="entry name" value="Pept_C1"/>
    <property type="match status" value="1"/>
</dbReference>
<keyword evidence="16" id="KW-1185">Reference proteome</keyword>
<evidence type="ECO:0000256" key="10">
    <source>
        <dbReference type="ARBA" id="ARBA00023214"/>
    </source>
</evidence>
<dbReference type="PROSITE" id="PS00640">
    <property type="entry name" value="THIOL_PROTEASE_ASN"/>
    <property type="match status" value="1"/>
</dbReference>
<sequence length="732" mass="81653">MEQEQQQNNDIPENAPTDCPGTKSEEAGKSSSCQGCPNQQICASGKANEPDPALKDIQKHMQLVKHKILVLSGKGGVGKSTVSSQLALQLANLGYEVGLLDIDLCGPSIPRMMGLLNHEVHQSAEGWSPVYVEDNLGVMSIGFLLGNQDDPIIWRGPRKNGLIKRFLTDVCWGELDFLIVDTPPGTSDEHLSIVQYMQLDPKNDGTVIITTPQEVSLQDVRKELNFCIKTQLNILGVVENMSGFVCPNCACQSDIFPPVSGGAQKMCDDFKIQLLGKIPLEPKVLICAEKGKSIVSEHPETNAGQAYVKIVQTYADLPVHCVKSEIVGKWQIQISHPIVKGNSRSMVTCGHEVPDNPNTSFKASNGKIQGVQQTFDIELTKDNKVLGELGEGTWTMIYDEGWEIDYGGIKFMNFFKYSKKELSLFYKIDCGKTLVGWYNNYTELNRGCSQGELNQLAGRKKKKVLQKKQYFTSFIQKEIKEELIQTTESSRKQEFPKNFSWQDKVPQTIQQAGCGSCYAIATAQMLSARIKIQSGEDVLISAQHSIDCNYYNQGCEGGYSTLVGKFGNEFEMVPESCHPYKAKNGKCETCDLSSLEFIYKVVNYGYIGGAYGKSNEYLMMEEMYKNGPIVVSFEPDYEFMSYSEGIYKSEKIGLKNDDWEKVDHSVLCVGWGEDDINGKYWIVQNSWGESWGEKGYFKIARGNNEASIESMGEFATIQKVQNPLYKQNNNSS</sequence>
<evidence type="ECO:0000256" key="11">
    <source>
        <dbReference type="ARBA" id="ARBA00045556"/>
    </source>
</evidence>
<dbReference type="Proteomes" id="UP000008983">
    <property type="component" value="Unassembled WGS sequence"/>
</dbReference>
<dbReference type="Gene3D" id="3.40.50.300">
    <property type="entry name" value="P-loop containing nucleotide triphosphate hydrolases"/>
    <property type="match status" value="1"/>
</dbReference>
<comment type="subcellular location">
    <subcellularLocation>
        <location evidence="12">Cytoplasm</location>
    </subcellularLocation>
</comment>
<evidence type="ECO:0000256" key="6">
    <source>
        <dbReference type="ARBA" id="ARBA00022741"/>
    </source>
</evidence>
<evidence type="ECO:0000256" key="4">
    <source>
        <dbReference type="ARBA" id="ARBA00022490"/>
    </source>
</evidence>
<dbReference type="GO" id="GO:0046872">
    <property type="term" value="F:metal ion binding"/>
    <property type="evidence" value="ECO:0007669"/>
    <property type="project" value="UniProtKB-KW"/>
</dbReference>
<dbReference type="InterPro" id="IPR014882">
    <property type="entry name" value="CathepsinC_exc"/>
</dbReference>
<evidence type="ECO:0000256" key="2">
    <source>
        <dbReference type="ARBA" id="ARBA00011610"/>
    </source>
</evidence>
<dbReference type="PANTHER" id="PTHR23264">
    <property type="entry name" value="NUCLEOTIDE-BINDING PROTEIN NBP35 YEAST -RELATED"/>
    <property type="match status" value="1"/>
</dbReference>
<dbReference type="InterPro" id="IPR000169">
    <property type="entry name" value="Pept_cys_AS"/>
</dbReference>
<dbReference type="PROSITE" id="PS00139">
    <property type="entry name" value="THIOL_PROTEASE_CYS"/>
    <property type="match status" value="1"/>
</dbReference>
<dbReference type="GO" id="GO:0051539">
    <property type="term" value="F:4 iron, 4 sulfur cluster binding"/>
    <property type="evidence" value="ECO:0007669"/>
    <property type="project" value="UniProtKB-UniRule"/>
</dbReference>
<dbReference type="AlphaFoldDB" id="G0QIQ9"/>
<dbReference type="PROSITE" id="PS01215">
    <property type="entry name" value="MRP"/>
    <property type="match status" value="1"/>
</dbReference>
<keyword evidence="7 12" id="KW-0067">ATP-binding</keyword>
<evidence type="ECO:0000256" key="3">
    <source>
        <dbReference type="ARBA" id="ARBA00022485"/>
    </source>
</evidence>
<comment type="subunit">
    <text evidence="12">Heterotetramer of 2 NUBP1 and 2 NUBP2 chains.</text>
</comment>
<dbReference type="Gene3D" id="3.90.70.10">
    <property type="entry name" value="Cysteine proteinases"/>
    <property type="match status" value="1"/>
</dbReference>
<dbReference type="GO" id="GO:0016226">
    <property type="term" value="P:iron-sulfur cluster assembly"/>
    <property type="evidence" value="ECO:0007669"/>
    <property type="project" value="UniProtKB-UniRule"/>
</dbReference>
<dbReference type="eggNOG" id="KOG1543">
    <property type="taxonomic scope" value="Eukaryota"/>
</dbReference>
<comment type="function">
    <text evidence="12">Component of the cytosolic iron-sulfur (Fe/S) protein assembly (CIA) machinery. Required for maturation of extramitochondrial Fe-S proteins. The NUBP1-NUBP2 heterotetramer forms a Fe-S scaffold complex, mediating the de novo assembly of an Fe-S cluster and its transfer to target apoproteins.</text>
</comment>
<gene>
    <name evidence="15" type="ORF">IMG5_001180</name>
</gene>
<keyword evidence="5 12" id="KW-0479">Metal-binding</keyword>
<keyword evidence="15" id="KW-0378">Hydrolase</keyword>
<dbReference type="PRINTS" id="PR00705">
    <property type="entry name" value="PAPAIN"/>
</dbReference>
<accession>G0QIQ9</accession>
<dbReference type="Gene3D" id="2.40.128.80">
    <property type="entry name" value="Cathepsin C, exclusion domain"/>
    <property type="match status" value="1"/>
</dbReference>
<dbReference type="GO" id="GO:0008234">
    <property type="term" value="F:cysteine-type peptidase activity"/>
    <property type="evidence" value="ECO:0007669"/>
    <property type="project" value="InterPro"/>
</dbReference>
<keyword evidence="9 12" id="KW-0411">Iron-sulfur</keyword>
<dbReference type="SUPFAM" id="SSF52540">
    <property type="entry name" value="P-loop containing nucleoside triphosphate hydrolases"/>
    <property type="match status" value="1"/>
</dbReference>
<dbReference type="InterPro" id="IPR019591">
    <property type="entry name" value="Mrp/NBP35_ATP-bd"/>
</dbReference>
<dbReference type="GeneID" id="14911068"/>
<dbReference type="InterPro" id="IPR028601">
    <property type="entry name" value="NUBP1/Nbp35"/>
</dbReference>
<dbReference type="RefSeq" id="XP_004040193.1">
    <property type="nucleotide sequence ID" value="XM_004040145.1"/>
</dbReference>
<comment type="similarity">
    <text evidence="12">Belongs to the Mrp/NBP35 ATP-binding proteins family. NUBP1/NBP35 subfamily.</text>
</comment>
<dbReference type="InterPro" id="IPR036496">
    <property type="entry name" value="CathepsinC_exc_dom_sf"/>
</dbReference>
<dbReference type="InterPro" id="IPR027417">
    <property type="entry name" value="P-loop_NTPase"/>
</dbReference>
<comment type="catalytic activity">
    <reaction evidence="1">
        <text>Release of an N-terminal dipeptide, Xaa-Yaa-|-Zaa-, except when Xaa is Arg or Lys, or Yaa or Zaa is Pro.</text>
        <dbReference type="EC" id="3.4.14.1"/>
    </reaction>
</comment>
<dbReference type="FunCoup" id="G0QIQ9">
    <property type="interactions" value="11"/>
</dbReference>
<keyword evidence="4 12" id="KW-0963">Cytoplasm</keyword>
<dbReference type="Pfam" id="PF00112">
    <property type="entry name" value="Peptidase_C1"/>
    <property type="match status" value="1"/>
</dbReference>
<evidence type="ECO:0000256" key="7">
    <source>
        <dbReference type="ARBA" id="ARBA00022840"/>
    </source>
</evidence>
<dbReference type="STRING" id="857967.G0QIQ9"/>
<proteinExistence type="inferred from homology"/>
<dbReference type="FunFam" id="3.40.50.300:FF:001119">
    <property type="entry name" value="Iron-sulfur cluster carrier protein"/>
    <property type="match status" value="1"/>
</dbReference>
<dbReference type="Pfam" id="PF08773">
    <property type="entry name" value="CathepsinC_exc"/>
    <property type="match status" value="1"/>
</dbReference>
<dbReference type="HAMAP" id="MF_02040">
    <property type="entry name" value="Mrp_NBP35"/>
    <property type="match status" value="1"/>
</dbReference>
<dbReference type="GO" id="GO:0008239">
    <property type="term" value="F:dipeptidyl-peptidase activity"/>
    <property type="evidence" value="ECO:0007669"/>
    <property type="project" value="UniProtKB-EC"/>
</dbReference>
<dbReference type="HAMAP" id="MF_03038">
    <property type="entry name" value="NUBP1"/>
    <property type="match status" value="1"/>
</dbReference>
<dbReference type="InterPro" id="IPR033756">
    <property type="entry name" value="YlxH/NBP35"/>
</dbReference>
<keyword evidence="6 12" id="KW-0547">Nucleotide-binding</keyword>
<dbReference type="CDD" id="cd02037">
    <property type="entry name" value="Mrp_NBP35"/>
    <property type="match status" value="1"/>
</dbReference>
<dbReference type="GO" id="GO:0006508">
    <property type="term" value="P:proteolysis"/>
    <property type="evidence" value="ECO:0007669"/>
    <property type="project" value="InterPro"/>
</dbReference>
<dbReference type="InterPro" id="IPR038765">
    <property type="entry name" value="Papain-like_cys_pep_sf"/>
</dbReference>
<reference evidence="15 16" key="1">
    <citation type="submission" date="2011-07" db="EMBL/GenBank/DDBJ databases">
        <authorList>
            <person name="Coyne R."/>
            <person name="Brami D."/>
            <person name="Johnson J."/>
            <person name="Hostetler J."/>
            <person name="Hannick L."/>
            <person name="Clark T."/>
            <person name="Cassidy-Hanley D."/>
            <person name="Inman J."/>
        </authorList>
    </citation>
    <scope>NUCLEOTIDE SEQUENCE [LARGE SCALE GENOMIC DNA]</scope>
    <source>
        <strain evidence="15 16">G5</strain>
    </source>
</reference>
<dbReference type="InterPro" id="IPR000668">
    <property type="entry name" value="Peptidase_C1A_C"/>
</dbReference>
<dbReference type="GO" id="GO:0005829">
    <property type="term" value="C:cytosol"/>
    <property type="evidence" value="ECO:0007669"/>
    <property type="project" value="TreeGrafter"/>
</dbReference>
<dbReference type="OrthoDB" id="1741334at2759"/>
<name>G0QIQ9_ICHMU</name>
<evidence type="ECO:0000313" key="15">
    <source>
        <dbReference type="EMBL" id="EGR34889.1"/>
    </source>
</evidence>
<evidence type="ECO:0000256" key="8">
    <source>
        <dbReference type="ARBA" id="ARBA00023004"/>
    </source>
</evidence>
<evidence type="ECO:0000256" key="12">
    <source>
        <dbReference type="HAMAP-Rule" id="MF_03038"/>
    </source>
</evidence>
<feature type="binding site" evidence="12">
    <location>
        <position position="33"/>
    </location>
    <ligand>
        <name>[4Fe-4S] cluster</name>
        <dbReference type="ChEBI" id="CHEBI:49883"/>
        <label>1</label>
    </ligand>
</feature>